<proteinExistence type="predicted"/>
<organism evidence="1 2">
    <name type="scientific">Mongoliitalea lutea</name>
    <dbReference type="NCBI Taxonomy" id="849756"/>
    <lineage>
        <taxon>Bacteria</taxon>
        <taxon>Pseudomonadati</taxon>
        <taxon>Bacteroidota</taxon>
        <taxon>Cytophagia</taxon>
        <taxon>Cytophagales</taxon>
        <taxon>Cyclobacteriaceae</taxon>
        <taxon>Mongoliitalea</taxon>
    </lineage>
</organism>
<dbReference type="EMBL" id="BMYF01000009">
    <property type="protein sequence ID" value="GHB37038.1"/>
    <property type="molecule type" value="Genomic_DNA"/>
</dbReference>
<gene>
    <name evidence="1" type="ORF">GCM10008106_17900</name>
</gene>
<reference evidence="1" key="1">
    <citation type="journal article" date="2014" name="Int. J. Syst. Evol. Microbiol.">
        <title>Complete genome sequence of Corynebacterium casei LMG S-19264T (=DSM 44701T), isolated from a smear-ripened cheese.</title>
        <authorList>
            <consortium name="US DOE Joint Genome Institute (JGI-PGF)"/>
            <person name="Walter F."/>
            <person name="Albersmeier A."/>
            <person name="Kalinowski J."/>
            <person name="Ruckert C."/>
        </authorList>
    </citation>
    <scope>NUCLEOTIDE SEQUENCE</scope>
    <source>
        <strain evidence="1">KCTC 23224</strain>
    </source>
</reference>
<reference evidence="1" key="2">
    <citation type="submission" date="2020-09" db="EMBL/GenBank/DDBJ databases">
        <authorList>
            <person name="Sun Q."/>
            <person name="Kim S."/>
        </authorList>
    </citation>
    <scope>NUCLEOTIDE SEQUENCE</scope>
    <source>
        <strain evidence="1">KCTC 23224</strain>
    </source>
</reference>
<dbReference type="RefSeq" id="WP_189580973.1">
    <property type="nucleotide sequence ID" value="NZ_BMYF01000009.1"/>
</dbReference>
<dbReference type="AlphaFoldDB" id="A0A8J3CX63"/>
<accession>A0A8J3CX63</accession>
<dbReference type="SUPFAM" id="SSF53756">
    <property type="entry name" value="UDP-Glycosyltransferase/glycogen phosphorylase"/>
    <property type="match status" value="1"/>
</dbReference>
<protein>
    <submittedName>
        <fullName evidence="1">Uncharacterized protein</fullName>
    </submittedName>
</protein>
<dbReference type="Proteomes" id="UP000642809">
    <property type="component" value="Unassembled WGS sequence"/>
</dbReference>
<name>A0A8J3CX63_9BACT</name>
<comment type="caution">
    <text evidence="1">The sequence shown here is derived from an EMBL/GenBank/DDBJ whole genome shotgun (WGS) entry which is preliminary data.</text>
</comment>
<sequence>MKVGIVHYAPVEKYPPVMNDVIDLDHLNKHECLVFTSGTSDPWFSPAHARIFRIGQDFFTTSVRRYWHYVHFALNVFFKLLWFKPSLIICYETVSILPVFLLNLVFGINTRIHIHYHEYTSIKQYRNSSLYNRLLHKLEKKLWKCHHVTVSHTNIDRKRLFLEDYRKILNESRVQVFPNLPPKHWYEVAQQLKTSRAIQDKQVISLVHVGATDLDSMYVQELLTWVISQSGKYEIDFYISYAFDNTLSYLNRLTTQYEFIRVKKPVRYEQLPEILTSYDVGLVLYNGDIPNHIYNVPNKVFEYLICGLEVVYSQDLISTNSFVKDHSINGCYPLDFSKIKFLPTTKNQEFNKNLFFEGLTNNENKIQFLLNGNESFIASKKSS</sequence>
<evidence type="ECO:0000313" key="1">
    <source>
        <dbReference type="EMBL" id="GHB37038.1"/>
    </source>
</evidence>
<keyword evidence="2" id="KW-1185">Reference proteome</keyword>
<dbReference type="Gene3D" id="3.40.50.2000">
    <property type="entry name" value="Glycogen Phosphorylase B"/>
    <property type="match status" value="1"/>
</dbReference>
<evidence type="ECO:0000313" key="2">
    <source>
        <dbReference type="Proteomes" id="UP000642809"/>
    </source>
</evidence>